<accession>A0A5R8QI57</accession>
<protein>
    <recommendedName>
        <fullName evidence="4">DUF3592 domain-containing protein</fullName>
    </recommendedName>
</protein>
<keyword evidence="1" id="KW-1133">Transmembrane helix</keyword>
<evidence type="ECO:0000313" key="2">
    <source>
        <dbReference type="EMBL" id="TLG77484.1"/>
    </source>
</evidence>
<dbReference type="RefSeq" id="WP_138190094.1">
    <property type="nucleotide sequence ID" value="NZ_VBWP01000001.1"/>
</dbReference>
<keyword evidence="1" id="KW-0472">Membrane</keyword>
<dbReference type="Proteomes" id="UP000306912">
    <property type="component" value="Unassembled WGS sequence"/>
</dbReference>
<keyword evidence="1" id="KW-0812">Transmembrane</keyword>
<name>A0A5R8QI57_9FIRM</name>
<dbReference type="AlphaFoldDB" id="A0A5R8QI57"/>
<dbReference type="InParanoid" id="A0A5R8QI57"/>
<evidence type="ECO:0000313" key="3">
    <source>
        <dbReference type="Proteomes" id="UP000306912"/>
    </source>
</evidence>
<evidence type="ECO:0008006" key="4">
    <source>
        <dbReference type="Google" id="ProtNLM"/>
    </source>
</evidence>
<reference evidence="2 3" key="1">
    <citation type="submission" date="2019-05" db="EMBL/GenBank/DDBJ databases">
        <title>Culicoidintestinum kansasii gen. nov., sp. nov. from the gastrointestinal tract of the biting midge, Culicoides sonorensis.</title>
        <authorList>
            <person name="Neupane S."/>
            <person name="Ghosh A."/>
            <person name="Gunther S."/>
            <person name="Martin K."/>
            <person name="Zurek L."/>
        </authorList>
    </citation>
    <scope>NUCLEOTIDE SEQUENCE [LARGE SCALE GENOMIC DNA]</scope>
    <source>
        <strain evidence="2 3">CS-1</strain>
    </source>
</reference>
<sequence length="142" mass="15653">MSIVITVLLVILLGIAVYNMMIGNEMILFSLPSIFLITLALSANIGFNFGPMIRERQKVDLSVTGVRAVAYVQGYKVERLWANKTVNVRVTVEVELPLGGKATTKVVMQVHVHDLAKFEPGAPLHIIYDPETLKAVADDITF</sequence>
<comment type="caution">
    <text evidence="2">The sequence shown here is derived from an EMBL/GenBank/DDBJ whole genome shotgun (WGS) entry which is preliminary data.</text>
</comment>
<proteinExistence type="predicted"/>
<feature type="transmembrane region" description="Helical" evidence="1">
    <location>
        <begin position="26"/>
        <end position="47"/>
    </location>
</feature>
<evidence type="ECO:0000256" key="1">
    <source>
        <dbReference type="SAM" id="Phobius"/>
    </source>
</evidence>
<dbReference type="EMBL" id="VBWP01000001">
    <property type="protein sequence ID" value="TLG77484.1"/>
    <property type="molecule type" value="Genomic_DNA"/>
</dbReference>
<organism evidence="2 3">
    <name type="scientific">Culicoidibacter larvae</name>
    <dbReference type="NCBI Taxonomy" id="2579976"/>
    <lineage>
        <taxon>Bacteria</taxon>
        <taxon>Bacillati</taxon>
        <taxon>Bacillota</taxon>
        <taxon>Culicoidibacteria</taxon>
        <taxon>Culicoidibacterales</taxon>
        <taxon>Culicoidibacteraceae</taxon>
        <taxon>Culicoidibacter</taxon>
    </lineage>
</organism>
<gene>
    <name evidence="2" type="ORF">FEZ08_02355</name>
</gene>
<keyword evidence="3" id="KW-1185">Reference proteome</keyword>